<dbReference type="Gene3D" id="1.20.140.40">
    <property type="entry name" value="Invertase/pectin methylesterase inhibitor family protein"/>
    <property type="match status" value="1"/>
</dbReference>
<evidence type="ECO:0000259" key="1">
    <source>
        <dbReference type="Pfam" id="PF04043"/>
    </source>
</evidence>
<name>A0A833QTV7_9POAL</name>
<dbReference type="Proteomes" id="UP000623129">
    <property type="component" value="Unassembled WGS sequence"/>
</dbReference>
<protein>
    <recommendedName>
        <fullName evidence="1">Pectinesterase inhibitor domain-containing protein</fullName>
    </recommendedName>
</protein>
<organism evidence="2 3">
    <name type="scientific">Carex littledalei</name>
    <dbReference type="NCBI Taxonomy" id="544730"/>
    <lineage>
        <taxon>Eukaryota</taxon>
        <taxon>Viridiplantae</taxon>
        <taxon>Streptophyta</taxon>
        <taxon>Embryophyta</taxon>
        <taxon>Tracheophyta</taxon>
        <taxon>Spermatophyta</taxon>
        <taxon>Magnoliopsida</taxon>
        <taxon>Liliopsida</taxon>
        <taxon>Poales</taxon>
        <taxon>Cyperaceae</taxon>
        <taxon>Cyperoideae</taxon>
        <taxon>Cariceae</taxon>
        <taxon>Carex</taxon>
        <taxon>Carex subgen. Euthyceras</taxon>
    </lineage>
</organism>
<dbReference type="GO" id="GO:0004857">
    <property type="term" value="F:enzyme inhibitor activity"/>
    <property type="evidence" value="ECO:0007669"/>
    <property type="project" value="InterPro"/>
</dbReference>
<sequence length="132" mass="14956">MSANLTGLLNITLNLAIKNTTTIISHVKYLLSNSTYAHLKNGLSCCQENYTIAKDNLSEAVNQITNNPSNKYNIDNATYAIYKARAMSVYCWNYCDLDNKSLYNPFLAKEDCNAKQLYHMALMFLDKDTFST</sequence>
<dbReference type="NCBIfam" id="TIGR01614">
    <property type="entry name" value="PME_inhib"/>
    <property type="match status" value="1"/>
</dbReference>
<dbReference type="InterPro" id="IPR035513">
    <property type="entry name" value="Invertase/methylesterase_inhib"/>
</dbReference>
<gene>
    <name evidence="2" type="ORF">FCM35_KLT06477</name>
</gene>
<dbReference type="EMBL" id="SWLB01000016">
    <property type="protein sequence ID" value="KAF3327871.1"/>
    <property type="molecule type" value="Genomic_DNA"/>
</dbReference>
<reference evidence="2" key="1">
    <citation type="submission" date="2020-01" db="EMBL/GenBank/DDBJ databases">
        <title>Genome sequence of Kobresia littledalei, the first chromosome-level genome in the family Cyperaceae.</title>
        <authorList>
            <person name="Qu G."/>
        </authorList>
    </citation>
    <scope>NUCLEOTIDE SEQUENCE</scope>
    <source>
        <strain evidence="2">C.B.Clarke</strain>
        <tissue evidence="2">Leaf</tissue>
    </source>
</reference>
<keyword evidence="3" id="KW-1185">Reference proteome</keyword>
<accession>A0A833QTV7</accession>
<evidence type="ECO:0000313" key="2">
    <source>
        <dbReference type="EMBL" id="KAF3327871.1"/>
    </source>
</evidence>
<dbReference type="InterPro" id="IPR006501">
    <property type="entry name" value="Pectinesterase_inhib_dom"/>
</dbReference>
<dbReference type="SUPFAM" id="SSF101148">
    <property type="entry name" value="Plant invertase/pectin methylesterase inhibitor"/>
    <property type="match status" value="1"/>
</dbReference>
<dbReference type="AlphaFoldDB" id="A0A833QTV7"/>
<dbReference type="Pfam" id="PF04043">
    <property type="entry name" value="PMEI"/>
    <property type="match status" value="1"/>
</dbReference>
<evidence type="ECO:0000313" key="3">
    <source>
        <dbReference type="Proteomes" id="UP000623129"/>
    </source>
</evidence>
<comment type="caution">
    <text evidence="2">The sequence shown here is derived from an EMBL/GenBank/DDBJ whole genome shotgun (WGS) entry which is preliminary data.</text>
</comment>
<feature type="domain" description="Pectinesterase inhibitor" evidence="1">
    <location>
        <begin position="6"/>
        <end position="122"/>
    </location>
</feature>
<proteinExistence type="predicted"/>